<evidence type="ECO:0000313" key="2">
    <source>
        <dbReference type="Proteomes" id="UP000438429"/>
    </source>
</evidence>
<protein>
    <submittedName>
        <fullName evidence="1">Uncharacterized protein</fullName>
    </submittedName>
</protein>
<name>A0A6A4TFY3_SCOMX</name>
<dbReference type="EMBL" id="VEVO01000005">
    <property type="protein sequence ID" value="KAF0041771.1"/>
    <property type="molecule type" value="Genomic_DNA"/>
</dbReference>
<gene>
    <name evidence="1" type="ORF">F2P81_005303</name>
</gene>
<accession>A0A6A4TFY3</accession>
<organism evidence="1 2">
    <name type="scientific">Scophthalmus maximus</name>
    <name type="common">Turbot</name>
    <name type="synonym">Psetta maxima</name>
    <dbReference type="NCBI Taxonomy" id="52904"/>
    <lineage>
        <taxon>Eukaryota</taxon>
        <taxon>Metazoa</taxon>
        <taxon>Chordata</taxon>
        <taxon>Craniata</taxon>
        <taxon>Vertebrata</taxon>
        <taxon>Euteleostomi</taxon>
        <taxon>Actinopterygii</taxon>
        <taxon>Neopterygii</taxon>
        <taxon>Teleostei</taxon>
        <taxon>Neoteleostei</taxon>
        <taxon>Acanthomorphata</taxon>
        <taxon>Carangaria</taxon>
        <taxon>Pleuronectiformes</taxon>
        <taxon>Pleuronectoidei</taxon>
        <taxon>Scophthalmidae</taxon>
        <taxon>Scophthalmus</taxon>
    </lineage>
</organism>
<comment type="caution">
    <text evidence="1">The sequence shown here is derived from an EMBL/GenBank/DDBJ whole genome shotgun (WGS) entry which is preliminary data.</text>
</comment>
<sequence length="145" mass="16140">MKKTKQPFPHIRKFELRPVTPSSVTKLGKSTVSGKATEFLCSLETSGKILFFVLPRVVAIKHSVTTADKRRPDKASIDPTCNPFSGEFHHQDILFPQMTGHRKSAIPFLQRGRCCITKREFPSVFVVAVCSLQMQIPTKCPAGIA</sequence>
<dbReference type="Proteomes" id="UP000438429">
    <property type="component" value="Unassembled WGS sequence"/>
</dbReference>
<dbReference type="AlphaFoldDB" id="A0A6A4TFY3"/>
<evidence type="ECO:0000313" key="1">
    <source>
        <dbReference type="EMBL" id="KAF0041771.1"/>
    </source>
</evidence>
<reference evidence="1 2" key="1">
    <citation type="submission" date="2019-06" db="EMBL/GenBank/DDBJ databases">
        <title>Draft genomes of female and male turbot (Scophthalmus maximus).</title>
        <authorList>
            <person name="Xu H."/>
            <person name="Xu X.-W."/>
            <person name="Shao C."/>
            <person name="Chen S."/>
        </authorList>
    </citation>
    <scope>NUCLEOTIDE SEQUENCE [LARGE SCALE GENOMIC DNA]</scope>
    <source>
        <strain evidence="1">Ysfricsl-2016a</strain>
        <tissue evidence="1">Blood</tissue>
    </source>
</reference>
<proteinExistence type="predicted"/>